<accession>A0A433TRS7</accession>
<feature type="non-terminal residue" evidence="12">
    <location>
        <position position="1"/>
    </location>
</feature>
<feature type="compositionally biased region" description="Basic and acidic residues" evidence="10">
    <location>
        <begin position="252"/>
        <end position="267"/>
    </location>
</feature>
<dbReference type="CDD" id="cd00183">
    <property type="entry name" value="TFIIS_I"/>
    <property type="match status" value="1"/>
</dbReference>
<organism evidence="12 13">
    <name type="scientific">Elysia chlorotica</name>
    <name type="common">Eastern emerald elysia</name>
    <name type="synonym">Sea slug</name>
    <dbReference type="NCBI Taxonomy" id="188477"/>
    <lineage>
        <taxon>Eukaryota</taxon>
        <taxon>Metazoa</taxon>
        <taxon>Spiralia</taxon>
        <taxon>Lophotrochozoa</taxon>
        <taxon>Mollusca</taxon>
        <taxon>Gastropoda</taxon>
        <taxon>Heterobranchia</taxon>
        <taxon>Euthyneura</taxon>
        <taxon>Panpulmonata</taxon>
        <taxon>Sacoglossa</taxon>
        <taxon>Placobranchoidea</taxon>
        <taxon>Plakobranchidae</taxon>
        <taxon>Elysia</taxon>
    </lineage>
</organism>
<dbReference type="GO" id="GO:0006357">
    <property type="term" value="P:regulation of transcription by RNA polymerase II"/>
    <property type="evidence" value="ECO:0007669"/>
    <property type="project" value="InterPro"/>
</dbReference>
<dbReference type="STRING" id="188477.A0A433TRS7"/>
<feature type="region of interest" description="Disordered" evidence="10">
    <location>
        <begin position="202"/>
        <end position="362"/>
    </location>
</feature>
<evidence type="ECO:0000256" key="5">
    <source>
        <dbReference type="ARBA" id="ARBA00023159"/>
    </source>
</evidence>
<feature type="compositionally biased region" description="Polar residues" evidence="10">
    <location>
        <begin position="328"/>
        <end position="359"/>
    </location>
</feature>
<dbReference type="GO" id="GO:0010628">
    <property type="term" value="P:positive regulation of gene expression"/>
    <property type="evidence" value="ECO:0007669"/>
    <property type="project" value="TreeGrafter"/>
</dbReference>
<evidence type="ECO:0000259" key="11">
    <source>
        <dbReference type="PROSITE" id="PS51319"/>
    </source>
</evidence>
<feature type="compositionally biased region" description="Low complexity" evidence="10">
    <location>
        <begin position="410"/>
        <end position="419"/>
    </location>
</feature>
<keyword evidence="5" id="KW-0010">Activator</keyword>
<evidence type="ECO:0000256" key="2">
    <source>
        <dbReference type="ARBA" id="ARBA00009681"/>
    </source>
</evidence>
<sequence length="700" mass="75934">SFLASIRHLTSCRWRNFPGVCASTGKFTIHGRRPPFRSANVWYCSVQKRLFRVILASLMPPTPAQIKDKLINALDEDKNVIDEKAVEEVIGLLEASVITKEILEQTRLGRDINLVRKNSKNPAIAKRAKNLVKSWQKLIEDPGSPRVNGQHPHARVSPGLSPAPVRNLTPKACLQSPALLQAKQLQASRLAGTLSPATSAAAKLSHARATPKTGKLKHSGKVASPALRGQPPTEDSNMSWAASSPSNLSESSQDRLLGDRENQEAKGSKNCLPGTSKRNFRFDTKPVDHSTGVTSKSENRVSDLRDVSKTNVANRKRTRSSVLEEPNDSLSSELPPSKQSRLVSPSQSLSASHKNNVINGSVIRKQGHASKPVGAGDGHPSDSTAVVSSTLFSAAKGSNSYDQADSLLSQRLQPPSLRQDSVDSRASSKAGKVKTTEQLIEDMQKKAATSVDMNVIAQIRTNLQQKEADALRAAAAPAGNDRGGKKRGRKKKNANASEQLELPGSDAASDTRKLAQAKSEYIKRFLQTSVTPTPGEDAFEHNRQESLDETHHPIRLGDCGNSFVQPGYDTGFPSYPSRQDKPDSGPSASPPDARDILEGPAGLLRDGGIGSVENMSERQLLACLPPIDPESIDWTLHDYAAPEPKPATTERVAELHHSSLPSVNGTYDKEGVFKQWHEMLTTDSVYDEPLHILPYVLPND</sequence>
<dbReference type="AlphaFoldDB" id="A0A433TRS7"/>
<dbReference type="Pfam" id="PF08711">
    <property type="entry name" value="Med26"/>
    <property type="match status" value="1"/>
</dbReference>
<comment type="caution">
    <text evidence="12">The sequence shown here is derived from an EMBL/GenBank/DDBJ whole genome shotgun (WGS) entry which is preliminary data.</text>
</comment>
<evidence type="ECO:0000256" key="3">
    <source>
        <dbReference type="ARBA" id="ARBA00019686"/>
    </source>
</evidence>
<name>A0A433TRS7_ELYCH</name>
<evidence type="ECO:0000256" key="8">
    <source>
        <dbReference type="ARBA" id="ARBA00031968"/>
    </source>
</evidence>
<dbReference type="PANTHER" id="PTHR15201">
    <property type="entry name" value="CRSP70"/>
    <property type="match status" value="1"/>
</dbReference>
<dbReference type="Proteomes" id="UP000271974">
    <property type="component" value="Unassembled WGS sequence"/>
</dbReference>
<feature type="compositionally biased region" description="Basic residues" evidence="10">
    <location>
        <begin position="484"/>
        <end position="493"/>
    </location>
</feature>
<feature type="region of interest" description="Disordered" evidence="10">
    <location>
        <begin position="558"/>
        <end position="601"/>
    </location>
</feature>
<comment type="similarity">
    <text evidence="2">Belongs to the Mediator complex subunit 26 family.</text>
</comment>
<dbReference type="InterPro" id="IPR017923">
    <property type="entry name" value="TFIIS_N"/>
</dbReference>
<evidence type="ECO:0000256" key="7">
    <source>
        <dbReference type="ARBA" id="ARBA00023242"/>
    </source>
</evidence>
<dbReference type="Gene3D" id="1.20.930.10">
    <property type="entry name" value="Conserved domain common to transcription factors TFIIS, elongin A, CRSP70"/>
    <property type="match status" value="1"/>
</dbReference>
<feature type="compositionally biased region" description="Basic and acidic residues" evidence="10">
    <location>
        <begin position="297"/>
        <end position="308"/>
    </location>
</feature>
<dbReference type="OrthoDB" id="550309at2759"/>
<dbReference type="PANTHER" id="PTHR15201:SF1">
    <property type="entry name" value="MEDIATOR OF RNA POLYMERASE II TRANSCRIPTION SUBUNIT 26"/>
    <property type="match status" value="1"/>
</dbReference>
<evidence type="ECO:0000256" key="10">
    <source>
        <dbReference type="SAM" id="MobiDB-lite"/>
    </source>
</evidence>
<dbReference type="InterPro" id="IPR042376">
    <property type="entry name" value="MED26"/>
</dbReference>
<gene>
    <name evidence="12" type="ORF">EGW08_007993</name>
</gene>
<dbReference type="SUPFAM" id="SSF47676">
    <property type="entry name" value="Conserved domain common to transcription factors TFIIS, elongin A, CRSP70"/>
    <property type="match status" value="1"/>
</dbReference>
<dbReference type="InterPro" id="IPR003617">
    <property type="entry name" value="TFIIS/CRSP70_N_sub"/>
</dbReference>
<dbReference type="InterPro" id="IPR035441">
    <property type="entry name" value="TFIIS/LEDGF_dom_sf"/>
</dbReference>
<dbReference type="SMART" id="SM00509">
    <property type="entry name" value="TFS2N"/>
    <property type="match status" value="1"/>
</dbReference>
<evidence type="ECO:0000313" key="12">
    <source>
        <dbReference type="EMBL" id="RUS84241.1"/>
    </source>
</evidence>
<dbReference type="GO" id="GO:0070847">
    <property type="term" value="C:core mediator complex"/>
    <property type="evidence" value="ECO:0007669"/>
    <property type="project" value="TreeGrafter"/>
</dbReference>
<feature type="region of interest" description="Disordered" evidence="10">
    <location>
        <begin position="470"/>
        <end position="513"/>
    </location>
</feature>
<evidence type="ECO:0000256" key="4">
    <source>
        <dbReference type="ARBA" id="ARBA00023015"/>
    </source>
</evidence>
<keyword evidence="6" id="KW-0804">Transcription</keyword>
<feature type="region of interest" description="Disordered" evidence="10">
    <location>
        <begin position="141"/>
        <end position="162"/>
    </location>
</feature>
<dbReference type="PROSITE" id="PS51319">
    <property type="entry name" value="TFIIS_N"/>
    <property type="match status" value="1"/>
</dbReference>
<dbReference type="EMBL" id="RQTK01000212">
    <property type="protein sequence ID" value="RUS84241.1"/>
    <property type="molecule type" value="Genomic_DNA"/>
</dbReference>
<feature type="region of interest" description="Disordered" evidence="10">
    <location>
        <begin position="410"/>
        <end position="437"/>
    </location>
</feature>
<keyword evidence="7 9" id="KW-0539">Nucleus</keyword>
<evidence type="ECO:0000256" key="9">
    <source>
        <dbReference type="PROSITE-ProRule" id="PRU00649"/>
    </source>
</evidence>
<evidence type="ECO:0000256" key="6">
    <source>
        <dbReference type="ARBA" id="ARBA00023163"/>
    </source>
</evidence>
<dbReference type="GO" id="GO:0003712">
    <property type="term" value="F:transcription coregulator activity"/>
    <property type="evidence" value="ECO:0007669"/>
    <property type="project" value="TreeGrafter"/>
</dbReference>
<evidence type="ECO:0000313" key="13">
    <source>
        <dbReference type="Proteomes" id="UP000271974"/>
    </source>
</evidence>
<reference evidence="12 13" key="1">
    <citation type="submission" date="2019-01" db="EMBL/GenBank/DDBJ databases">
        <title>A draft genome assembly of the solar-powered sea slug Elysia chlorotica.</title>
        <authorList>
            <person name="Cai H."/>
            <person name="Li Q."/>
            <person name="Fang X."/>
            <person name="Li J."/>
            <person name="Curtis N.E."/>
            <person name="Altenburger A."/>
            <person name="Shibata T."/>
            <person name="Feng M."/>
            <person name="Maeda T."/>
            <person name="Schwartz J.A."/>
            <person name="Shigenobu S."/>
            <person name="Lundholm N."/>
            <person name="Nishiyama T."/>
            <person name="Yang H."/>
            <person name="Hasebe M."/>
            <person name="Li S."/>
            <person name="Pierce S.K."/>
            <person name="Wang J."/>
        </authorList>
    </citation>
    <scope>NUCLEOTIDE SEQUENCE [LARGE SCALE GENOMIC DNA]</scope>
    <source>
        <strain evidence="12">EC2010</strain>
        <tissue evidence="12">Whole organism of an adult</tissue>
    </source>
</reference>
<feature type="compositionally biased region" description="Low complexity" evidence="10">
    <location>
        <begin position="239"/>
        <end position="251"/>
    </location>
</feature>
<comment type="subcellular location">
    <subcellularLocation>
        <location evidence="1 9">Nucleus</location>
    </subcellularLocation>
</comment>
<dbReference type="GO" id="GO:0016592">
    <property type="term" value="C:mediator complex"/>
    <property type="evidence" value="ECO:0007669"/>
    <property type="project" value="InterPro"/>
</dbReference>
<evidence type="ECO:0000256" key="1">
    <source>
        <dbReference type="ARBA" id="ARBA00004123"/>
    </source>
</evidence>
<proteinExistence type="inferred from homology"/>
<feature type="domain" description="TFIIS N-terminal" evidence="11">
    <location>
        <begin position="68"/>
        <end position="142"/>
    </location>
</feature>
<protein>
    <recommendedName>
        <fullName evidence="3">Mediator of RNA polymerase II transcription subunit 26</fullName>
    </recommendedName>
    <alternativeName>
        <fullName evidence="8">Mediator complex subunit 26</fullName>
    </alternativeName>
</protein>
<keyword evidence="4" id="KW-0805">Transcription regulation</keyword>
<keyword evidence="13" id="KW-1185">Reference proteome</keyword>